<sequence length="174" mass="19966">MPFFLIITLLLAMFALITFYFYHDNKKKTQQQSTKKSLVARVEKLKKRFKSDIKPLVDSGCLTQTEGDALYRVANYYFVYQAMTVENVAHYEQLISDLFKVIEFDVFPTLNADSEVPELTKNALTQLIHSLPPRVDGYTVSFYRSDLPVITQRLKASFSSSEIDVLNEDSLATD</sequence>
<evidence type="ECO:0000313" key="3">
    <source>
        <dbReference type="Proteomes" id="UP000006228"/>
    </source>
</evidence>
<keyword evidence="1" id="KW-0812">Transmembrane</keyword>
<dbReference type="RefSeq" id="WP_008081537.1">
    <property type="nucleotide sequence ID" value="NZ_AEVT01000122.1"/>
</dbReference>
<keyword evidence="1" id="KW-1133">Transmembrane helix</keyword>
<name>E8MDC8_PHOS4</name>
<gene>
    <name evidence="2" type="ORF">VISI1226_08304</name>
</gene>
<dbReference type="eggNOG" id="ENOG5031NCC">
    <property type="taxonomic scope" value="Bacteria"/>
</dbReference>
<accession>E8MDC8</accession>
<protein>
    <submittedName>
        <fullName evidence="2">Uncharacterized protein</fullName>
    </submittedName>
</protein>
<dbReference type="OrthoDB" id="6214841at2"/>
<feature type="transmembrane region" description="Helical" evidence="1">
    <location>
        <begin position="6"/>
        <end position="23"/>
    </location>
</feature>
<keyword evidence="1" id="KW-0472">Membrane</keyword>
<reference evidence="2 3" key="1">
    <citation type="journal article" date="2012" name="Int. J. Syst. Evol. Microbiol.">
        <title>Vibrio caribbeanicus sp. nov., isolated from the marine sponge Scleritoderma cyanea.</title>
        <authorList>
            <person name="Hoffmann M."/>
            <person name="Monday S.R."/>
            <person name="Allard M.W."/>
            <person name="Strain E.A."/>
            <person name="Whittaker P."/>
            <person name="Naum M."/>
            <person name="McCarthy P.J."/>
            <person name="Lopez J.V."/>
            <person name="Fischer M."/>
            <person name="Brown E.W."/>
        </authorList>
    </citation>
    <scope>NUCLEOTIDE SEQUENCE [LARGE SCALE GENOMIC DNA]</scope>
    <source>
        <strain evidence="3">DSMZ 21326</strain>
    </source>
</reference>
<evidence type="ECO:0000313" key="2">
    <source>
        <dbReference type="EMBL" id="EGA67914.1"/>
    </source>
</evidence>
<dbReference type="GeneID" id="95571522"/>
<dbReference type="AlphaFoldDB" id="E8MDC8"/>
<organism evidence="2 3">
    <name type="scientific">Vibrio sinaloensis DSM 21326</name>
    <dbReference type="NCBI Taxonomy" id="945550"/>
    <lineage>
        <taxon>Bacteria</taxon>
        <taxon>Pseudomonadati</taxon>
        <taxon>Pseudomonadota</taxon>
        <taxon>Gammaproteobacteria</taxon>
        <taxon>Vibrionales</taxon>
        <taxon>Vibrionaceae</taxon>
        <taxon>Vibrio</taxon>
        <taxon>Vibrio oreintalis group</taxon>
    </lineage>
</organism>
<evidence type="ECO:0000256" key="1">
    <source>
        <dbReference type="SAM" id="Phobius"/>
    </source>
</evidence>
<comment type="caution">
    <text evidence="2">The sequence shown here is derived from an EMBL/GenBank/DDBJ whole genome shotgun (WGS) entry which is preliminary data.</text>
</comment>
<dbReference type="Proteomes" id="UP000006228">
    <property type="component" value="Unassembled WGS sequence"/>
</dbReference>
<proteinExistence type="predicted"/>
<dbReference type="EMBL" id="AEVT01000122">
    <property type="protein sequence ID" value="EGA67914.1"/>
    <property type="molecule type" value="Genomic_DNA"/>
</dbReference>